<dbReference type="Proteomes" id="UP000737555">
    <property type="component" value="Unassembled WGS sequence"/>
</dbReference>
<feature type="transmembrane region" description="Helical" evidence="1">
    <location>
        <begin position="458"/>
        <end position="476"/>
    </location>
</feature>
<keyword evidence="1" id="KW-0472">Membrane</keyword>
<name>A0A8T7H0C2_9EURY</name>
<dbReference type="InterPro" id="IPR021779">
    <property type="entry name" value="DUF3344"/>
</dbReference>
<keyword evidence="1" id="KW-1133">Transmembrane helix</keyword>
<sequence length="605" mass="65335">MRKRTTFLIALLLVLLCGTPCSAVYDFVGIPLEITAQGEVPGKMHTYGVYGLDDPPFTLTFDLDGEVQWARTYVGVWGGTPRYTGWTDLTVNGRALPRIRLYGSDDKSENVYVTGYGVYWVAYDTTALLTPGRNTIIANSSRFEPDNKLDGRIYSVVTLAAVPDASGITTQYWVMEGNQNLHGEGWGTGLHSTTLDECSVVFPVSDIQGVQAANLTIKFVTSTRGEPSYVQFNSRDLGPDADYPGYPAGVKDIADETSFNAGYYNPIKSRYVDIEVFDVLSLLKKGDNVVTFQRGRDLDGDGIISAAANPPEGEHYLHPVIAMLTLERPRASATGPELMLDTIEVKDAFAGEEATIVLTIRNLGVLPSAPVDVKVRINGDLLETRQVTIDRSGIVQVSIPWSPGKGSYTIQGEVDIPGDVNPSNNQKEKEVTVGTVPDLAVSIEDPYRPGDAVQQGSATLQVLVIGAALPLALLLFARRPPGRYRKMLSLLLGMMIILSLLPPPVAPVLPAVAQDASQVYLLPVTVTNLGGSDAPSFTLSVYLDGEKVINKEYPDGLKVGGSERSELPIYASPGSHTVKVVVDEDGLLKDSDRSNNVAEGTYVFS</sequence>
<keyword evidence="1" id="KW-0812">Transmembrane</keyword>
<dbReference type="AlphaFoldDB" id="A0A8T7H0C2"/>
<feature type="domain" description="DUF3344" evidence="3">
    <location>
        <begin position="29"/>
        <end position="327"/>
    </location>
</feature>
<feature type="transmembrane region" description="Helical" evidence="1">
    <location>
        <begin position="488"/>
        <end position="509"/>
    </location>
</feature>
<feature type="domain" description="CARDB" evidence="2">
    <location>
        <begin position="521"/>
        <end position="598"/>
    </location>
</feature>
<evidence type="ECO:0000313" key="4">
    <source>
        <dbReference type="EMBL" id="NQS77102.1"/>
    </source>
</evidence>
<dbReference type="InterPro" id="IPR011635">
    <property type="entry name" value="CARDB"/>
</dbReference>
<dbReference type="InterPro" id="IPR013783">
    <property type="entry name" value="Ig-like_fold"/>
</dbReference>
<feature type="domain" description="CARDB" evidence="2">
    <location>
        <begin position="336"/>
        <end position="425"/>
    </location>
</feature>
<comment type="caution">
    <text evidence="4">The sequence shown here is derived from an EMBL/GenBank/DDBJ whole genome shotgun (WGS) entry which is preliminary data.</text>
</comment>
<reference evidence="4" key="1">
    <citation type="submission" date="2020-05" db="EMBL/GenBank/DDBJ databases">
        <title>The first insight into the ecology of ammonia-tolerant syntrophic propionate oxidizing bacteria.</title>
        <authorList>
            <person name="Singh A."/>
            <person name="Schnurer A."/>
            <person name="Westerholm M."/>
        </authorList>
    </citation>
    <scope>NUCLEOTIDE SEQUENCE</scope>
    <source>
        <strain evidence="4">MAG54</strain>
    </source>
</reference>
<gene>
    <name evidence="4" type="ORF">HQQ74_00060</name>
</gene>
<dbReference type="Pfam" id="PF07705">
    <property type="entry name" value="CARDB"/>
    <property type="match status" value="2"/>
</dbReference>
<accession>A0A8T7H0C2</accession>
<dbReference type="EMBL" id="JABMJE010000001">
    <property type="protein sequence ID" value="NQS77102.1"/>
    <property type="molecule type" value="Genomic_DNA"/>
</dbReference>
<protein>
    <submittedName>
        <fullName evidence="4">DUF3344 domain-containing protein</fullName>
    </submittedName>
</protein>
<evidence type="ECO:0000259" key="3">
    <source>
        <dbReference type="Pfam" id="PF11824"/>
    </source>
</evidence>
<evidence type="ECO:0000256" key="1">
    <source>
        <dbReference type="SAM" id="Phobius"/>
    </source>
</evidence>
<organism evidence="4 5">
    <name type="scientific">Methanoculleus bourgensis</name>
    <dbReference type="NCBI Taxonomy" id="83986"/>
    <lineage>
        <taxon>Archaea</taxon>
        <taxon>Methanobacteriati</taxon>
        <taxon>Methanobacteriota</taxon>
        <taxon>Stenosarchaea group</taxon>
        <taxon>Methanomicrobia</taxon>
        <taxon>Methanomicrobiales</taxon>
        <taxon>Methanomicrobiaceae</taxon>
        <taxon>Methanoculleus</taxon>
    </lineage>
</organism>
<evidence type="ECO:0000259" key="2">
    <source>
        <dbReference type="Pfam" id="PF07705"/>
    </source>
</evidence>
<dbReference type="Gene3D" id="2.60.40.10">
    <property type="entry name" value="Immunoglobulins"/>
    <property type="match status" value="2"/>
</dbReference>
<dbReference type="Pfam" id="PF11824">
    <property type="entry name" value="DUF3344"/>
    <property type="match status" value="1"/>
</dbReference>
<evidence type="ECO:0000313" key="5">
    <source>
        <dbReference type="Proteomes" id="UP000737555"/>
    </source>
</evidence>
<proteinExistence type="predicted"/>